<sequence>MSIAQAVFAEQFTIGLPTVMNERAQEMGENGEGIERLFAPLRVASDPCQHRGRQHVHPVQRASDTQARFIGMGDFGHLKRFTDRINDRLQMASGFFAGCQHRRLSHWQAKEIAHQRRRALHRHHVVVREMNSGSHGRRTVLHRRRNAGRKLAAANLAARALHRQNLMLRDLEAQRWQIEHLTPFGNRSLGQATLACVAIRGWSMHHDPIRLGDLLETMPLVPFLPTRWAFPSFAQRFGLRFVQTVRRRRLARISTVGRQPRFQFRDLQLKGCHLPRQIPHQRTQRPQLTDQLVLLGNAQLFKVAKFIHASS</sequence>
<name>A0A084XX59_9PROT</name>
<proteinExistence type="predicted"/>
<evidence type="ECO:0000313" key="2">
    <source>
        <dbReference type="Proteomes" id="UP000019812"/>
    </source>
</evidence>
<dbReference type="Proteomes" id="UP000019812">
    <property type="component" value="Unassembled WGS sequence"/>
</dbReference>
<organism evidence="1 2">
    <name type="scientific">Candidatus Accumulibacter vicinus</name>
    <dbReference type="NCBI Taxonomy" id="2954382"/>
    <lineage>
        <taxon>Bacteria</taxon>
        <taxon>Pseudomonadati</taxon>
        <taxon>Pseudomonadota</taxon>
        <taxon>Betaproteobacteria</taxon>
        <taxon>Candidatus Accumulibacter</taxon>
    </lineage>
</organism>
<gene>
    <name evidence="1" type="ORF">CAPSK01_003666</name>
</gene>
<evidence type="ECO:0000313" key="1">
    <source>
        <dbReference type="EMBL" id="KFB67053.1"/>
    </source>
</evidence>
<accession>A0A084XX59</accession>
<dbReference type="STRING" id="1457154.CAPSK01_003666"/>
<dbReference type="AlphaFoldDB" id="A0A084XX59"/>
<dbReference type="EMBL" id="JDSS02000036">
    <property type="protein sequence ID" value="KFB67053.1"/>
    <property type="molecule type" value="Genomic_DNA"/>
</dbReference>
<protein>
    <submittedName>
        <fullName evidence="1">Uncharacterized protein</fullName>
    </submittedName>
</protein>
<reference evidence="1 2" key="1">
    <citation type="submission" date="2014-07" db="EMBL/GenBank/DDBJ databases">
        <title>Expanding our view of genomic diversity in Candidatus Accumulibacter clades.</title>
        <authorList>
            <person name="Skennerton C.T."/>
            <person name="Barr J.J."/>
            <person name="Slater F.R."/>
            <person name="Bond P.L."/>
            <person name="Tyson G.W."/>
        </authorList>
    </citation>
    <scope>NUCLEOTIDE SEQUENCE [LARGE SCALE GENOMIC DNA]</scope>
    <source>
        <strain evidence="2">SK-01</strain>
    </source>
</reference>
<comment type="caution">
    <text evidence="1">The sequence shown here is derived from an EMBL/GenBank/DDBJ whole genome shotgun (WGS) entry which is preliminary data.</text>
</comment>